<feature type="compositionally biased region" description="Basic and acidic residues" evidence="1">
    <location>
        <begin position="553"/>
        <end position="562"/>
    </location>
</feature>
<proteinExistence type="predicted"/>
<feature type="compositionally biased region" description="Basic and acidic residues" evidence="1">
    <location>
        <begin position="606"/>
        <end position="617"/>
    </location>
</feature>
<feature type="compositionally biased region" description="Low complexity" evidence="1">
    <location>
        <begin position="43"/>
        <end position="53"/>
    </location>
</feature>
<feature type="compositionally biased region" description="Polar residues" evidence="1">
    <location>
        <begin position="718"/>
        <end position="729"/>
    </location>
</feature>
<feature type="compositionally biased region" description="Basic residues" evidence="1">
    <location>
        <begin position="205"/>
        <end position="217"/>
    </location>
</feature>
<evidence type="ECO:0000313" key="2">
    <source>
        <dbReference type="EMBL" id="KAF9958002.1"/>
    </source>
</evidence>
<feature type="compositionally biased region" description="Basic and acidic residues" evidence="1">
    <location>
        <begin position="491"/>
        <end position="500"/>
    </location>
</feature>
<accession>A0A9P6LZW4</accession>
<comment type="caution">
    <text evidence="2">The sequence shown here is derived from an EMBL/GenBank/DDBJ whole genome shotgun (WGS) entry which is preliminary data.</text>
</comment>
<feature type="compositionally biased region" description="Basic residues" evidence="1">
    <location>
        <begin position="345"/>
        <end position="356"/>
    </location>
</feature>
<name>A0A9P6LZW4_MORAP</name>
<dbReference type="AlphaFoldDB" id="A0A9P6LZW4"/>
<dbReference type="OrthoDB" id="2448087at2759"/>
<feature type="compositionally biased region" description="Polar residues" evidence="1">
    <location>
        <begin position="77"/>
        <end position="89"/>
    </location>
</feature>
<feature type="compositionally biased region" description="Basic residues" evidence="1">
    <location>
        <begin position="563"/>
        <end position="573"/>
    </location>
</feature>
<feature type="compositionally biased region" description="Polar residues" evidence="1">
    <location>
        <begin position="955"/>
        <end position="982"/>
    </location>
</feature>
<dbReference type="SUPFAM" id="SSF116846">
    <property type="entry name" value="MIT domain"/>
    <property type="match status" value="1"/>
</dbReference>
<feature type="region of interest" description="Disordered" evidence="1">
    <location>
        <begin position="909"/>
        <end position="1002"/>
    </location>
</feature>
<feature type="compositionally biased region" description="Low complexity" evidence="1">
    <location>
        <begin position="935"/>
        <end position="948"/>
    </location>
</feature>
<dbReference type="Proteomes" id="UP000738359">
    <property type="component" value="Unassembled WGS sequence"/>
</dbReference>
<sequence length="1048" mass="114332">MAPAPARARRSTTSATIPSSVSPPPTGPPPPPPPGHPNLPVHSFSFSGSSSSSSKRRTQTQNDRQDQRSDARASVVSLRTNPSRQSSPSIGHESEQQPQQENWRSIFDGALVKAQQAVQLDELGEATLAANLYAQAANDLGRVIPMCGSEKKKQSMLAIQAIYLDRVLQLKAIAPSSSKSTRSASPASISGRSQPQGTTRPASTSHRRSQSHGRNSRSSRGLVYGREDQSLDQQPYQPPPPPPPQLPQQAIMKRSKTQPPAQDSSITKATSDLSHSSHGEYSHDMNGSSVNSSFGYISPPSSTTARSPSPPPLVVSPIFMAQNSPTASPVAGEQDENSAALGKSSRWRPFGKKKSKSFSAGEASSSSNPEAIPLPAPLPTGSQHTPLHLTNIVDPADHADAYSQQQQADWMVGQYFDENSGPLALNDYDQHAPLYDEDDNGDAEVFYFADSKGHARTSEAKEHGKGKNKEKSKKKSRSKSSQNDSVSAHANEGHTARSEEPIYMSDNLEPYEDAYMNEAQEQYQHHSFDPMHQFQHSGYSHDPSVMMPQSTKQDTHENDGTKPKGKWFGKKKLKDGQTETFDDVAKIMDEALFGGGSSVSRKKNKEFKGRSKEKEGDTQSSQTAPAASQRKDDLTENSGSAEHTHAKRPSGTNTDHLEDQQRYYSEGLQFQLPNSHSAPMGSFESRHFVTSAADLYAPTPFALQAPPTPKALAPISYSPRTTYTPSPKKNLQKEGSFAAPIVPPAEAHEQVVVTSDSKAPEATEDSSTKKTKSSPFNLFKSKKNSGKTITEHGGGPLSPTFNTAAESDKTRKGSTQSSDRETTEAALLTAHVKDGKKSRCSGDYVPYEYQEEVEGPLMERVEVPQNREFTGFVMPIVGGDPYNANNNEEASVDNWDSWVSQLESFEKVLSDKGLEHEKAKKPKKGTENETAQQVSPSRFSPSSSPGTSVAANRASMFSNGTSPGRHSTSTYELNDNRSSGLNEESIRYAHRHSFQSSRSSAVIGQDTTVQQFSFQQAQKRWWNPVRKEATSLYSSRESVSVSEYEQER</sequence>
<feature type="compositionally biased region" description="Basic and acidic residues" evidence="1">
    <location>
        <begin position="909"/>
        <end position="918"/>
    </location>
</feature>
<feature type="region of interest" description="Disordered" evidence="1">
    <location>
        <begin position="1"/>
        <end position="102"/>
    </location>
</feature>
<dbReference type="EMBL" id="JAAAHY010000750">
    <property type="protein sequence ID" value="KAF9958002.1"/>
    <property type="molecule type" value="Genomic_DNA"/>
</dbReference>
<protein>
    <recommendedName>
        <fullName evidence="4">MIT domain-containing protein</fullName>
    </recommendedName>
</protein>
<keyword evidence="3" id="KW-1185">Reference proteome</keyword>
<feature type="compositionally biased region" description="Low complexity" evidence="1">
    <location>
        <begin position="175"/>
        <end position="190"/>
    </location>
</feature>
<gene>
    <name evidence="2" type="ORF">BGZ70_009341</name>
</gene>
<feature type="compositionally biased region" description="Basic and acidic residues" evidence="1">
    <location>
        <begin position="454"/>
        <end position="469"/>
    </location>
</feature>
<feature type="region of interest" description="Disordered" evidence="1">
    <location>
        <begin position="454"/>
        <end position="578"/>
    </location>
</feature>
<feature type="compositionally biased region" description="Polar residues" evidence="1">
    <location>
        <begin position="191"/>
        <end position="204"/>
    </location>
</feature>
<feature type="compositionally biased region" description="Polar residues" evidence="1">
    <location>
        <begin position="285"/>
        <end position="295"/>
    </location>
</feature>
<feature type="compositionally biased region" description="Low complexity" evidence="1">
    <location>
        <begin position="1"/>
        <end position="20"/>
    </location>
</feature>
<feature type="region of interest" description="Disordered" evidence="1">
    <location>
        <begin position="175"/>
        <end position="400"/>
    </location>
</feature>
<feature type="compositionally biased region" description="Polar residues" evidence="1">
    <location>
        <begin position="257"/>
        <end position="274"/>
    </location>
</feature>
<feature type="non-terminal residue" evidence="2">
    <location>
        <position position="1"/>
    </location>
</feature>
<evidence type="ECO:0000313" key="3">
    <source>
        <dbReference type="Proteomes" id="UP000738359"/>
    </source>
</evidence>
<feature type="compositionally biased region" description="Pro residues" evidence="1">
    <location>
        <begin position="236"/>
        <end position="246"/>
    </location>
</feature>
<feature type="compositionally biased region" description="Low complexity" evidence="1">
    <location>
        <begin position="357"/>
        <end position="367"/>
    </location>
</feature>
<organism evidence="2 3">
    <name type="scientific">Mortierella alpina</name>
    <name type="common">Oleaginous fungus</name>
    <name type="synonym">Mortierella renispora</name>
    <dbReference type="NCBI Taxonomy" id="64518"/>
    <lineage>
        <taxon>Eukaryota</taxon>
        <taxon>Fungi</taxon>
        <taxon>Fungi incertae sedis</taxon>
        <taxon>Mucoromycota</taxon>
        <taxon>Mortierellomycotina</taxon>
        <taxon>Mortierellomycetes</taxon>
        <taxon>Mortierellales</taxon>
        <taxon>Mortierellaceae</taxon>
        <taxon>Mortierella</taxon>
    </lineage>
</organism>
<feature type="region of interest" description="Disordered" evidence="1">
    <location>
        <begin position="702"/>
        <end position="823"/>
    </location>
</feature>
<evidence type="ECO:0000256" key="1">
    <source>
        <dbReference type="SAM" id="MobiDB-lite"/>
    </source>
</evidence>
<feature type="compositionally biased region" description="Low complexity" evidence="1">
    <location>
        <begin position="298"/>
        <end position="307"/>
    </location>
</feature>
<feature type="compositionally biased region" description="Pro residues" evidence="1">
    <location>
        <begin position="21"/>
        <end position="37"/>
    </location>
</feature>
<dbReference type="InterPro" id="IPR036181">
    <property type="entry name" value="MIT_dom_sf"/>
</dbReference>
<reference evidence="2" key="1">
    <citation type="journal article" date="2020" name="Fungal Divers.">
        <title>Resolving the Mortierellaceae phylogeny through synthesis of multi-gene phylogenetics and phylogenomics.</title>
        <authorList>
            <person name="Vandepol N."/>
            <person name="Liber J."/>
            <person name="Desiro A."/>
            <person name="Na H."/>
            <person name="Kennedy M."/>
            <person name="Barry K."/>
            <person name="Grigoriev I.V."/>
            <person name="Miller A.N."/>
            <person name="O'Donnell K."/>
            <person name="Stajich J.E."/>
            <person name="Bonito G."/>
        </authorList>
    </citation>
    <scope>NUCLEOTIDE SEQUENCE</scope>
    <source>
        <strain evidence="2">CK1249</strain>
    </source>
</reference>
<feature type="region of interest" description="Disordered" evidence="1">
    <location>
        <begin position="591"/>
        <end position="682"/>
    </location>
</feature>
<evidence type="ECO:0008006" key="4">
    <source>
        <dbReference type="Google" id="ProtNLM"/>
    </source>
</evidence>